<comment type="similarity">
    <text evidence="3">Belongs to the Nudix hydrolase family. NudK subfamily.</text>
</comment>
<reference evidence="10" key="1">
    <citation type="journal article" date="2019" name="Int. J. Syst. Evol. Microbiol.">
        <title>The Global Catalogue of Microorganisms (GCM) 10K type strain sequencing project: providing services to taxonomists for standard genome sequencing and annotation.</title>
        <authorList>
            <consortium name="The Broad Institute Genomics Platform"/>
            <consortium name="The Broad Institute Genome Sequencing Center for Infectious Disease"/>
            <person name="Wu L."/>
            <person name="Ma J."/>
        </authorList>
    </citation>
    <scope>NUCLEOTIDE SEQUENCE [LARGE SCALE GENOMIC DNA]</scope>
    <source>
        <strain evidence="10">CGMCC 1.15304</strain>
    </source>
</reference>
<evidence type="ECO:0000313" key="9">
    <source>
        <dbReference type="EMBL" id="MFC4349782.1"/>
    </source>
</evidence>
<evidence type="ECO:0000256" key="6">
    <source>
        <dbReference type="ARBA" id="ARBA00032162"/>
    </source>
</evidence>
<sequence length="175" mass="19242">MSEDVILKQSHMVYSSPYVGVEDRTYSHKGREYRYQVTTLPEFSVVGAVTKGGKILIVRQFRPGPGHFTYDLPAGMIDPGDTPAETAAKELLEETGYSGRIEPVTTTYVTAYSTAKKHIFLAFDCEKVAEPEEDPGVIGAPLGLERDEFKALLRSGEMLDLDVALILAARLGIPF</sequence>
<proteinExistence type="inferred from homology"/>
<dbReference type="PANTHER" id="PTHR11839">
    <property type="entry name" value="UDP/ADP-SUGAR PYROPHOSPHATASE"/>
    <property type="match status" value="1"/>
</dbReference>
<dbReference type="PROSITE" id="PS51462">
    <property type="entry name" value="NUDIX"/>
    <property type="match status" value="1"/>
</dbReference>
<gene>
    <name evidence="9" type="ORF">ACFO5Q_18165</name>
</gene>
<dbReference type="GO" id="GO:0016787">
    <property type="term" value="F:hydrolase activity"/>
    <property type="evidence" value="ECO:0007669"/>
    <property type="project" value="UniProtKB-KW"/>
</dbReference>
<feature type="domain" description="Nudix hydrolase" evidence="8">
    <location>
        <begin position="38"/>
        <end position="166"/>
    </location>
</feature>
<dbReference type="PANTHER" id="PTHR11839:SF18">
    <property type="entry name" value="NUDIX HYDROLASE DOMAIN-CONTAINING PROTEIN"/>
    <property type="match status" value="1"/>
</dbReference>
<evidence type="ECO:0000259" key="8">
    <source>
        <dbReference type="PROSITE" id="PS51462"/>
    </source>
</evidence>
<evidence type="ECO:0000256" key="1">
    <source>
        <dbReference type="ARBA" id="ARBA00000847"/>
    </source>
</evidence>
<dbReference type="CDD" id="cd03424">
    <property type="entry name" value="NUDIX_ADPRase_Nudt5_UGPPase_Nudt14"/>
    <property type="match status" value="1"/>
</dbReference>
<protein>
    <recommendedName>
        <fullName evidence="4">GDP-mannose pyrophosphatase</fullName>
    </recommendedName>
    <alternativeName>
        <fullName evidence="6">GDP-mannose hydrolase</fullName>
    </alternativeName>
    <alternativeName>
        <fullName evidence="7">GDPMK</fullName>
    </alternativeName>
</protein>
<comment type="catalytic activity">
    <reaction evidence="1">
        <text>GDP-alpha-D-mannose + H2O = alpha-D-mannose 1-phosphate + GMP + 2 H(+)</text>
        <dbReference type="Rhea" id="RHEA:27978"/>
        <dbReference type="ChEBI" id="CHEBI:15377"/>
        <dbReference type="ChEBI" id="CHEBI:15378"/>
        <dbReference type="ChEBI" id="CHEBI:57527"/>
        <dbReference type="ChEBI" id="CHEBI:58115"/>
        <dbReference type="ChEBI" id="CHEBI:58409"/>
    </reaction>
</comment>
<evidence type="ECO:0000256" key="2">
    <source>
        <dbReference type="ARBA" id="ARBA00001946"/>
    </source>
</evidence>
<organism evidence="9 10">
    <name type="scientific">Kordiimonas lipolytica</name>
    <dbReference type="NCBI Taxonomy" id="1662421"/>
    <lineage>
        <taxon>Bacteria</taxon>
        <taxon>Pseudomonadati</taxon>
        <taxon>Pseudomonadota</taxon>
        <taxon>Alphaproteobacteria</taxon>
        <taxon>Kordiimonadales</taxon>
        <taxon>Kordiimonadaceae</taxon>
        <taxon>Kordiimonas</taxon>
    </lineage>
</organism>
<dbReference type="InterPro" id="IPR000086">
    <property type="entry name" value="NUDIX_hydrolase_dom"/>
</dbReference>
<comment type="cofactor">
    <cofactor evidence="2">
        <name>Mg(2+)</name>
        <dbReference type="ChEBI" id="CHEBI:18420"/>
    </cofactor>
</comment>
<name>A0ABV8UGC7_9PROT</name>
<dbReference type="SUPFAM" id="SSF55811">
    <property type="entry name" value="Nudix"/>
    <property type="match status" value="1"/>
</dbReference>
<evidence type="ECO:0000256" key="5">
    <source>
        <dbReference type="ARBA" id="ARBA00022801"/>
    </source>
</evidence>
<dbReference type="Proteomes" id="UP001595776">
    <property type="component" value="Unassembled WGS sequence"/>
</dbReference>
<keyword evidence="10" id="KW-1185">Reference proteome</keyword>
<dbReference type="Pfam" id="PF00293">
    <property type="entry name" value="NUDIX"/>
    <property type="match status" value="1"/>
</dbReference>
<evidence type="ECO:0000256" key="7">
    <source>
        <dbReference type="ARBA" id="ARBA00032272"/>
    </source>
</evidence>
<evidence type="ECO:0000256" key="3">
    <source>
        <dbReference type="ARBA" id="ARBA00007275"/>
    </source>
</evidence>
<evidence type="ECO:0000313" key="10">
    <source>
        <dbReference type="Proteomes" id="UP001595776"/>
    </source>
</evidence>
<dbReference type="InterPro" id="IPR015797">
    <property type="entry name" value="NUDIX_hydrolase-like_dom_sf"/>
</dbReference>
<accession>A0ABV8UGC7</accession>
<keyword evidence="5 9" id="KW-0378">Hydrolase</keyword>
<dbReference type="RefSeq" id="WP_068144629.1">
    <property type="nucleotide sequence ID" value="NZ_JBHSCR010000036.1"/>
</dbReference>
<dbReference type="EMBL" id="JBHSCR010000036">
    <property type="protein sequence ID" value="MFC4349782.1"/>
    <property type="molecule type" value="Genomic_DNA"/>
</dbReference>
<evidence type="ECO:0000256" key="4">
    <source>
        <dbReference type="ARBA" id="ARBA00016377"/>
    </source>
</evidence>
<comment type="caution">
    <text evidence="9">The sequence shown here is derived from an EMBL/GenBank/DDBJ whole genome shotgun (WGS) entry which is preliminary data.</text>
</comment>
<dbReference type="Gene3D" id="3.90.79.10">
    <property type="entry name" value="Nucleoside Triphosphate Pyrophosphohydrolase"/>
    <property type="match status" value="1"/>
</dbReference>